<dbReference type="GeneID" id="17307729"/>
<dbReference type="EnsemblProtists" id="EKX51299">
    <property type="protein sequence ID" value="EKX51299"/>
    <property type="gene ID" value="GUITHDRAFT_134777"/>
</dbReference>
<dbReference type="RefSeq" id="XP_005838279.1">
    <property type="nucleotide sequence ID" value="XM_005838222.1"/>
</dbReference>
<feature type="compositionally biased region" description="Basic and acidic residues" evidence="1">
    <location>
        <begin position="90"/>
        <end position="110"/>
    </location>
</feature>
<reference evidence="2 4" key="1">
    <citation type="journal article" date="2012" name="Nature">
        <title>Algal genomes reveal evolutionary mosaicism and the fate of nucleomorphs.</title>
        <authorList>
            <consortium name="DOE Joint Genome Institute"/>
            <person name="Curtis B.A."/>
            <person name="Tanifuji G."/>
            <person name="Burki F."/>
            <person name="Gruber A."/>
            <person name="Irimia M."/>
            <person name="Maruyama S."/>
            <person name="Arias M.C."/>
            <person name="Ball S.G."/>
            <person name="Gile G.H."/>
            <person name="Hirakawa Y."/>
            <person name="Hopkins J.F."/>
            <person name="Kuo A."/>
            <person name="Rensing S.A."/>
            <person name="Schmutz J."/>
            <person name="Symeonidi A."/>
            <person name="Elias M."/>
            <person name="Eveleigh R.J."/>
            <person name="Herman E.K."/>
            <person name="Klute M.J."/>
            <person name="Nakayama T."/>
            <person name="Obornik M."/>
            <person name="Reyes-Prieto A."/>
            <person name="Armbrust E.V."/>
            <person name="Aves S.J."/>
            <person name="Beiko R.G."/>
            <person name="Coutinho P."/>
            <person name="Dacks J.B."/>
            <person name="Durnford D.G."/>
            <person name="Fast N.M."/>
            <person name="Green B.R."/>
            <person name="Grisdale C.J."/>
            <person name="Hempel F."/>
            <person name="Henrissat B."/>
            <person name="Hoppner M.P."/>
            <person name="Ishida K."/>
            <person name="Kim E."/>
            <person name="Koreny L."/>
            <person name="Kroth P.G."/>
            <person name="Liu Y."/>
            <person name="Malik S.B."/>
            <person name="Maier U.G."/>
            <person name="McRose D."/>
            <person name="Mock T."/>
            <person name="Neilson J.A."/>
            <person name="Onodera N.T."/>
            <person name="Poole A.M."/>
            <person name="Pritham E.J."/>
            <person name="Richards T.A."/>
            <person name="Rocap G."/>
            <person name="Roy S.W."/>
            <person name="Sarai C."/>
            <person name="Schaack S."/>
            <person name="Shirato S."/>
            <person name="Slamovits C.H."/>
            <person name="Spencer D.F."/>
            <person name="Suzuki S."/>
            <person name="Worden A.Z."/>
            <person name="Zauner S."/>
            <person name="Barry K."/>
            <person name="Bell C."/>
            <person name="Bharti A.K."/>
            <person name="Crow J.A."/>
            <person name="Grimwood J."/>
            <person name="Kramer R."/>
            <person name="Lindquist E."/>
            <person name="Lucas S."/>
            <person name="Salamov A."/>
            <person name="McFadden G.I."/>
            <person name="Lane C.E."/>
            <person name="Keeling P.J."/>
            <person name="Gray M.W."/>
            <person name="Grigoriev I.V."/>
            <person name="Archibald J.M."/>
        </authorList>
    </citation>
    <scope>NUCLEOTIDE SEQUENCE</scope>
    <source>
        <strain evidence="2 4">CCMP2712</strain>
    </source>
</reference>
<dbReference type="HOGENOM" id="CLU_1443539_0_0_1"/>
<dbReference type="EMBL" id="JH992976">
    <property type="protein sequence ID" value="EKX51299.1"/>
    <property type="molecule type" value="Genomic_DNA"/>
</dbReference>
<protein>
    <submittedName>
        <fullName evidence="2 3">Uncharacterized protein</fullName>
    </submittedName>
</protein>
<evidence type="ECO:0000313" key="4">
    <source>
        <dbReference type="Proteomes" id="UP000011087"/>
    </source>
</evidence>
<dbReference type="Proteomes" id="UP000011087">
    <property type="component" value="Unassembled WGS sequence"/>
</dbReference>
<sequence length="188" mass="21348">MHKEGSMYFSSTKWFPVRIFNTSWKHMSGKRMEVADLWSERLCAKALVHLCMCESFELLSLPPCVTRQTKVEDGGGGLLHPPRHVASEGSRGDQHLRRQGEADLCRHKGAPDASDEAMQGNVMPPGTLVLAHFLEDRAPINRHEPRVLTYDIVMHRGVSVEGLPPQKRYSILLEMFKNQRGMITLQWS</sequence>
<proteinExistence type="predicted"/>
<organism evidence="2">
    <name type="scientific">Guillardia theta (strain CCMP2712)</name>
    <name type="common">Cryptophyte</name>
    <dbReference type="NCBI Taxonomy" id="905079"/>
    <lineage>
        <taxon>Eukaryota</taxon>
        <taxon>Cryptophyceae</taxon>
        <taxon>Pyrenomonadales</taxon>
        <taxon>Geminigeraceae</taxon>
        <taxon>Guillardia</taxon>
    </lineage>
</organism>
<dbReference type="AlphaFoldDB" id="L1JSP7"/>
<evidence type="ECO:0000313" key="3">
    <source>
        <dbReference type="EnsemblProtists" id="EKX51299"/>
    </source>
</evidence>
<feature type="region of interest" description="Disordered" evidence="1">
    <location>
        <begin position="74"/>
        <end position="121"/>
    </location>
</feature>
<dbReference type="PaxDb" id="55529-EKX51299"/>
<gene>
    <name evidence="2" type="ORF">GUITHDRAFT_134777</name>
</gene>
<keyword evidence="4" id="KW-1185">Reference proteome</keyword>
<reference evidence="4" key="2">
    <citation type="submission" date="2012-11" db="EMBL/GenBank/DDBJ databases">
        <authorList>
            <person name="Kuo A."/>
            <person name="Curtis B.A."/>
            <person name="Tanifuji G."/>
            <person name="Burki F."/>
            <person name="Gruber A."/>
            <person name="Irimia M."/>
            <person name="Maruyama S."/>
            <person name="Arias M.C."/>
            <person name="Ball S.G."/>
            <person name="Gile G.H."/>
            <person name="Hirakawa Y."/>
            <person name="Hopkins J.F."/>
            <person name="Rensing S.A."/>
            <person name="Schmutz J."/>
            <person name="Symeonidi A."/>
            <person name="Elias M."/>
            <person name="Eveleigh R.J."/>
            <person name="Herman E.K."/>
            <person name="Klute M.J."/>
            <person name="Nakayama T."/>
            <person name="Obornik M."/>
            <person name="Reyes-Prieto A."/>
            <person name="Armbrust E.V."/>
            <person name="Aves S.J."/>
            <person name="Beiko R.G."/>
            <person name="Coutinho P."/>
            <person name="Dacks J.B."/>
            <person name="Durnford D.G."/>
            <person name="Fast N.M."/>
            <person name="Green B.R."/>
            <person name="Grisdale C."/>
            <person name="Hempe F."/>
            <person name="Henrissat B."/>
            <person name="Hoppner M.P."/>
            <person name="Ishida K.-I."/>
            <person name="Kim E."/>
            <person name="Koreny L."/>
            <person name="Kroth P.G."/>
            <person name="Liu Y."/>
            <person name="Malik S.-B."/>
            <person name="Maier U.G."/>
            <person name="McRose D."/>
            <person name="Mock T."/>
            <person name="Neilson J.A."/>
            <person name="Onodera N.T."/>
            <person name="Poole A.M."/>
            <person name="Pritham E.J."/>
            <person name="Richards T.A."/>
            <person name="Rocap G."/>
            <person name="Roy S.W."/>
            <person name="Sarai C."/>
            <person name="Schaack S."/>
            <person name="Shirato S."/>
            <person name="Slamovits C.H."/>
            <person name="Spencer D.F."/>
            <person name="Suzuki S."/>
            <person name="Worden A.Z."/>
            <person name="Zauner S."/>
            <person name="Barry K."/>
            <person name="Bell C."/>
            <person name="Bharti A.K."/>
            <person name="Crow J.A."/>
            <person name="Grimwood J."/>
            <person name="Kramer R."/>
            <person name="Lindquist E."/>
            <person name="Lucas S."/>
            <person name="Salamov A."/>
            <person name="McFadden G.I."/>
            <person name="Lane C.E."/>
            <person name="Keeling P.J."/>
            <person name="Gray M.W."/>
            <person name="Grigoriev I.V."/>
            <person name="Archibald J.M."/>
        </authorList>
    </citation>
    <scope>NUCLEOTIDE SEQUENCE</scope>
    <source>
        <strain evidence="4">CCMP2712</strain>
    </source>
</reference>
<name>L1JSP7_GUITC</name>
<evidence type="ECO:0000313" key="2">
    <source>
        <dbReference type="EMBL" id="EKX51299.1"/>
    </source>
</evidence>
<reference evidence="3" key="3">
    <citation type="submission" date="2016-03" db="UniProtKB">
        <authorList>
            <consortium name="EnsemblProtists"/>
        </authorList>
    </citation>
    <scope>IDENTIFICATION</scope>
</reference>
<dbReference type="KEGG" id="gtt:GUITHDRAFT_134777"/>
<accession>L1JSP7</accession>
<evidence type="ECO:0000256" key="1">
    <source>
        <dbReference type="SAM" id="MobiDB-lite"/>
    </source>
</evidence>